<dbReference type="SMART" id="SM00516">
    <property type="entry name" value="SEC14"/>
    <property type="match status" value="1"/>
</dbReference>
<keyword evidence="5" id="KW-0963">Cytoplasm</keyword>
<dbReference type="GO" id="GO:0016020">
    <property type="term" value="C:membrane"/>
    <property type="evidence" value="ECO:0007669"/>
    <property type="project" value="UniProtKB-SubCell"/>
</dbReference>
<evidence type="ECO:0000313" key="12">
    <source>
        <dbReference type="EMBL" id="KNE60201.1"/>
    </source>
</evidence>
<evidence type="ECO:0000256" key="2">
    <source>
        <dbReference type="ARBA" id="ARBA00004496"/>
    </source>
</evidence>
<dbReference type="InterPro" id="IPR044834">
    <property type="entry name" value="PATL"/>
</dbReference>
<evidence type="ECO:0000256" key="1">
    <source>
        <dbReference type="ARBA" id="ARBA00004370"/>
    </source>
</evidence>
<proteinExistence type="inferred from homology"/>
<accession>A0A0L0SCI9</accession>
<dbReference type="PANTHER" id="PTHR45932">
    <property type="entry name" value="PATELLIN-1"/>
    <property type="match status" value="1"/>
</dbReference>
<dbReference type="Gene3D" id="3.40.525.10">
    <property type="entry name" value="CRAL-TRIO lipid binding domain"/>
    <property type="match status" value="1"/>
</dbReference>
<evidence type="ECO:0000259" key="10">
    <source>
        <dbReference type="PROSITE" id="PS50191"/>
    </source>
</evidence>
<dbReference type="SUPFAM" id="SSF46938">
    <property type="entry name" value="CRAL/TRIO N-terminal domain"/>
    <property type="match status" value="1"/>
</dbReference>
<dbReference type="VEuPathDB" id="FungiDB:AMAG_05620"/>
<dbReference type="InterPro" id="IPR001251">
    <property type="entry name" value="CRAL-TRIO_dom"/>
</dbReference>
<keyword evidence="8" id="KW-0472">Membrane</keyword>
<evidence type="ECO:0000256" key="3">
    <source>
        <dbReference type="ARBA" id="ARBA00007155"/>
    </source>
</evidence>
<sequence>MASTTTGYFGNLVDNQKTALATLAKGLTKEALTAEGLTEPSDMFIWGVDLTGVADAANDLAPGPTRVLLKFLRAREWDVEQSRAMLISCLKWRKEFNMRALLTATFADSMAGAGAVYGRDRDGNPVTWNFYGAMNASQVFETQSANDFVRWRVQLMERAVAQIDLNDASPTAPEAVMQVHDYAGASMRPTGTMREATKAIIAIFQDNYPEWLACKLFINVPGVMETLFQVFTVFTPARTKAKFRMVGASAARGALVEKVALENLPPQYGGLPAAFTPLPTSPSDASGTGTARAAAAEPVTETVPARGAMTVWVPVTKDQVLHYHFVTTGLDVAFAAGFAPAKGDKTSVPKNDKKTLERKEMATGEIVAPENGFVYLVFDNSFSYFTSKQVFYVTK</sequence>
<reference evidence="12 13" key="1">
    <citation type="submission" date="2009-11" db="EMBL/GenBank/DDBJ databases">
        <title>Annotation of Allomyces macrogynus ATCC 38327.</title>
        <authorList>
            <consortium name="The Broad Institute Genome Sequencing Platform"/>
            <person name="Russ C."/>
            <person name="Cuomo C."/>
            <person name="Burger G."/>
            <person name="Gray M.W."/>
            <person name="Holland P.W.H."/>
            <person name="King N."/>
            <person name="Lang F.B.F."/>
            <person name="Roger A.J."/>
            <person name="Ruiz-Trillo I."/>
            <person name="Young S.K."/>
            <person name="Zeng Q."/>
            <person name="Gargeya S."/>
            <person name="Fitzgerald M."/>
            <person name="Haas B."/>
            <person name="Abouelleil A."/>
            <person name="Alvarado L."/>
            <person name="Arachchi H.M."/>
            <person name="Berlin A."/>
            <person name="Chapman S.B."/>
            <person name="Gearin G."/>
            <person name="Goldberg J."/>
            <person name="Griggs A."/>
            <person name="Gujja S."/>
            <person name="Hansen M."/>
            <person name="Heiman D."/>
            <person name="Howarth C."/>
            <person name="Larimer J."/>
            <person name="Lui A."/>
            <person name="MacDonald P.J.P."/>
            <person name="McCowen C."/>
            <person name="Montmayeur A."/>
            <person name="Murphy C."/>
            <person name="Neiman D."/>
            <person name="Pearson M."/>
            <person name="Priest M."/>
            <person name="Roberts A."/>
            <person name="Saif S."/>
            <person name="Shea T."/>
            <person name="Sisk P."/>
            <person name="Stolte C."/>
            <person name="Sykes S."/>
            <person name="Wortman J."/>
            <person name="Nusbaum C."/>
            <person name="Birren B."/>
        </authorList>
    </citation>
    <scope>NUCLEOTIDE SEQUENCE [LARGE SCALE GENOMIC DNA]</scope>
    <source>
        <strain evidence="12 13">ATCC 38327</strain>
    </source>
</reference>
<evidence type="ECO:0000256" key="6">
    <source>
        <dbReference type="ARBA" id="ARBA00022618"/>
    </source>
</evidence>
<keyword evidence="7" id="KW-0446">Lipid-binding</keyword>
<dbReference type="InterPro" id="IPR036273">
    <property type="entry name" value="CRAL/TRIO_N_dom_sf"/>
</dbReference>
<evidence type="ECO:0000256" key="4">
    <source>
        <dbReference type="ARBA" id="ARBA00022448"/>
    </source>
</evidence>
<keyword evidence="6" id="KW-0132">Cell division</keyword>
<feature type="domain" description="CRAL-TRIO" evidence="10">
    <location>
        <begin position="114"/>
        <end position="276"/>
    </location>
</feature>
<dbReference type="Pfam" id="PF00650">
    <property type="entry name" value="CRAL_TRIO"/>
    <property type="match status" value="1"/>
</dbReference>
<keyword evidence="13" id="KW-1185">Reference proteome</keyword>
<evidence type="ECO:0000256" key="5">
    <source>
        <dbReference type="ARBA" id="ARBA00022490"/>
    </source>
</evidence>
<keyword evidence="9" id="KW-0131">Cell cycle</keyword>
<dbReference type="eggNOG" id="KOG1471">
    <property type="taxonomic scope" value="Eukaryota"/>
</dbReference>
<dbReference type="PANTHER" id="PTHR45932:SF17">
    <property type="entry name" value="CELLULAR RETINALDEHYDE-BINDING_TRIPLE FUNCTION DOMAIN-CONTAINING PROTEIN"/>
    <property type="match status" value="1"/>
</dbReference>
<dbReference type="GO" id="GO:0008289">
    <property type="term" value="F:lipid binding"/>
    <property type="evidence" value="ECO:0007669"/>
    <property type="project" value="UniProtKB-KW"/>
</dbReference>
<dbReference type="AlphaFoldDB" id="A0A0L0SCI9"/>
<organism evidence="12 13">
    <name type="scientific">Allomyces macrogynus (strain ATCC 38327)</name>
    <name type="common">Allomyces javanicus var. macrogynus</name>
    <dbReference type="NCBI Taxonomy" id="578462"/>
    <lineage>
        <taxon>Eukaryota</taxon>
        <taxon>Fungi</taxon>
        <taxon>Fungi incertae sedis</taxon>
        <taxon>Blastocladiomycota</taxon>
        <taxon>Blastocladiomycetes</taxon>
        <taxon>Blastocladiales</taxon>
        <taxon>Blastocladiaceae</taxon>
        <taxon>Allomyces</taxon>
    </lineage>
</organism>
<comment type="similarity">
    <text evidence="3">Belongs to the patellin family.</text>
</comment>
<dbReference type="InterPro" id="IPR036865">
    <property type="entry name" value="CRAL-TRIO_dom_sf"/>
</dbReference>
<comment type="subcellular location">
    <subcellularLocation>
        <location evidence="2">Cytoplasm</location>
    </subcellularLocation>
    <subcellularLocation>
        <location evidence="1">Membrane</location>
    </subcellularLocation>
</comment>
<evidence type="ECO:0008006" key="14">
    <source>
        <dbReference type="Google" id="ProtNLM"/>
    </source>
</evidence>
<keyword evidence="4" id="KW-0813">Transport</keyword>
<dbReference type="Pfam" id="PF03765">
    <property type="entry name" value="CRAL_TRIO_N"/>
    <property type="match status" value="1"/>
</dbReference>
<dbReference type="STRING" id="578462.A0A0L0SCI9"/>
<evidence type="ECO:0000259" key="11">
    <source>
        <dbReference type="PROSITE" id="PS50866"/>
    </source>
</evidence>
<dbReference type="GO" id="GO:0005737">
    <property type="term" value="C:cytoplasm"/>
    <property type="evidence" value="ECO:0007669"/>
    <property type="project" value="UniProtKB-SubCell"/>
</dbReference>
<evidence type="ECO:0000313" key="13">
    <source>
        <dbReference type="Proteomes" id="UP000054350"/>
    </source>
</evidence>
<gene>
    <name evidence="12" type="ORF">AMAG_05620</name>
</gene>
<dbReference type="EMBL" id="GG745335">
    <property type="protein sequence ID" value="KNE60201.1"/>
    <property type="molecule type" value="Genomic_DNA"/>
</dbReference>
<dbReference type="PROSITE" id="PS50191">
    <property type="entry name" value="CRAL_TRIO"/>
    <property type="match status" value="1"/>
</dbReference>
<reference evidence="13" key="2">
    <citation type="submission" date="2009-11" db="EMBL/GenBank/DDBJ databases">
        <title>The Genome Sequence of Allomyces macrogynus strain ATCC 38327.</title>
        <authorList>
            <consortium name="The Broad Institute Genome Sequencing Platform"/>
            <person name="Russ C."/>
            <person name="Cuomo C."/>
            <person name="Shea T."/>
            <person name="Young S.K."/>
            <person name="Zeng Q."/>
            <person name="Koehrsen M."/>
            <person name="Haas B."/>
            <person name="Borodovsky M."/>
            <person name="Guigo R."/>
            <person name="Alvarado L."/>
            <person name="Berlin A."/>
            <person name="Borenstein D."/>
            <person name="Chen Z."/>
            <person name="Engels R."/>
            <person name="Freedman E."/>
            <person name="Gellesch M."/>
            <person name="Goldberg J."/>
            <person name="Griggs A."/>
            <person name="Gujja S."/>
            <person name="Heiman D."/>
            <person name="Hepburn T."/>
            <person name="Howarth C."/>
            <person name="Jen D."/>
            <person name="Larson L."/>
            <person name="Lewis B."/>
            <person name="Mehta T."/>
            <person name="Park D."/>
            <person name="Pearson M."/>
            <person name="Roberts A."/>
            <person name="Saif S."/>
            <person name="Shenoy N."/>
            <person name="Sisk P."/>
            <person name="Stolte C."/>
            <person name="Sykes S."/>
            <person name="Walk T."/>
            <person name="White J."/>
            <person name="Yandava C."/>
            <person name="Burger G."/>
            <person name="Gray M.W."/>
            <person name="Holland P.W.H."/>
            <person name="King N."/>
            <person name="Lang F.B.F."/>
            <person name="Roger A.J."/>
            <person name="Ruiz-Trillo I."/>
            <person name="Lander E."/>
            <person name="Nusbaum C."/>
        </authorList>
    </citation>
    <scope>NUCLEOTIDE SEQUENCE [LARGE SCALE GENOMIC DNA]</scope>
    <source>
        <strain evidence="13">ATCC 38327</strain>
    </source>
</reference>
<dbReference type="GO" id="GO:0051301">
    <property type="term" value="P:cell division"/>
    <property type="evidence" value="ECO:0007669"/>
    <property type="project" value="UniProtKB-KW"/>
</dbReference>
<dbReference type="OrthoDB" id="75724at2759"/>
<dbReference type="Proteomes" id="UP000054350">
    <property type="component" value="Unassembled WGS sequence"/>
</dbReference>
<dbReference type="InterPro" id="IPR036598">
    <property type="entry name" value="GOLD_dom_sf"/>
</dbReference>
<evidence type="ECO:0000256" key="7">
    <source>
        <dbReference type="ARBA" id="ARBA00023121"/>
    </source>
</evidence>
<dbReference type="Gene3D" id="1.10.8.20">
    <property type="entry name" value="N-terminal domain of phosphatidylinositol transfer protein sec14p"/>
    <property type="match status" value="1"/>
</dbReference>
<protein>
    <recommendedName>
        <fullName evidence="14">CRAL-TRIO domain-containing protein</fullName>
    </recommendedName>
</protein>
<dbReference type="OMA" id="HCYDKVG"/>
<evidence type="ECO:0000256" key="8">
    <source>
        <dbReference type="ARBA" id="ARBA00023136"/>
    </source>
</evidence>
<dbReference type="CDD" id="cd00170">
    <property type="entry name" value="SEC14"/>
    <property type="match status" value="1"/>
</dbReference>
<dbReference type="PROSITE" id="PS50866">
    <property type="entry name" value="GOLD"/>
    <property type="match status" value="1"/>
</dbReference>
<dbReference type="InterPro" id="IPR009038">
    <property type="entry name" value="GOLD_dom"/>
</dbReference>
<dbReference type="SUPFAM" id="SSF101576">
    <property type="entry name" value="Supernatant protein factor (SPF), C-terminal domain"/>
    <property type="match status" value="1"/>
</dbReference>
<name>A0A0L0SCI9_ALLM3</name>
<feature type="domain" description="GOLD" evidence="11">
    <location>
        <begin position="296"/>
        <end position="395"/>
    </location>
</feature>
<dbReference type="InterPro" id="IPR011074">
    <property type="entry name" value="CRAL/TRIO_N_dom"/>
</dbReference>
<evidence type="ECO:0000256" key="9">
    <source>
        <dbReference type="ARBA" id="ARBA00023306"/>
    </source>
</evidence>
<dbReference type="Gene3D" id="2.60.120.680">
    <property type="entry name" value="GOLD domain"/>
    <property type="match status" value="1"/>
</dbReference>
<dbReference type="SMART" id="SM01100">
    <property type="entry name" value="CRAL_TRIO_N"/>
    <property type="match status" value="1"/>
</dbReference>
<dbReference type="SUPFAM" id="SSF52087">
    <property type="entry name" value="CRAL/TRIO domain"/>
    <property type="match status" value="1"/>
</dbReference>